<organism evidence="1 2">
    <name type="scientific">Butyrivibrio proteoclasticus (strain ATCC 51982 / DSM 14932 / B316)</name>
    <name type="common">Clostridium proteoclasticum</name>
    <dbReference type="NCBI Taxonomy" id="515622"/>
    <lineage>
        <taxon>Bacteria</taxon>
        <taxon>Bacillati</taxon>
        <taxon>Bacillota</taxon>
        <taxon>Clostridia</taxon>
        <taxon>Lachnospirales</taxon>
        <taxon>Lachnospiraceae</taxon>
        <taxon>Butyrivibrio</taxon>
    </lineage>
</organism>
<proteinExistence type="predicted"/>
<evidence type="ECO:0000313" key="1">
    <source>
        <dbReference type="EMBL" id="ADL35943.1"/>
    </source>
</evidence>
<geneLocation type="plasmid" evidence="1 2">
    <name>pCY360</name>
</geneLocation>
<gene>
    <name evidence="1" type="ordered locus">bpr_II002</name>
</gene>
<dbReference type="HOGENOM" id="CLU_2804305_0_0_9"/>
<dbReference type="KEGG" id="bpb:bpr_II002"/>
<dbReference type="AlphaFoldDB" id="E0S3G1"/>
<keyword evidence="1" id="KW-0614">Plasmid</keyword>
<name>E0S3G1_BUTPB</name>
<keyword evidence="2" id="KW-1185">Reference proteome</keyword>
<accession>E0S3G1</accession>
<protein>
    <submittedName>
        <fullName evidence="1">Uncharacterized protein</fullName>
    </submittedName>
</protein>
<reference evidence="1 2" key="1">
    <citation type="journal article" date="2010" name="PLoS ONE">
        <title>The glycobiome of the rumen bacterium Butyrivibrio proteoclasticus B316(T) highlights adaptation to a polysaccharide-rich environment.</title>
        <authorList>
            <person name="Kelly W.J."/>
            <person name="Leahy S.C."/>
            <person name="Altermann E."/>
            <person name="Yeoman C.J."/>
            <person name="Dunne J.C."/>
            <person name="Kong Z."/>
            <person name="Pacheco D.M."/>
            <person name="Li D."/>
            <person name="Noel S.J."/>
            <person name="Moon C.D."/>
            <person name="Cookson A.L."/>
            <person name="Attwood G.T."/>
        </authorList>
    </citation>
    <scope>NUCLEOTIDE SEQUENCE [LARGE SCALE GENOMIC DNA]</scope>
    <source>
        <strain evidence="2">ATCC 51982 / DSM 14932 / B316</strain>
        <plasmid evidence="2">Plasmid pCY360</plasmid>
    </source>
</reference>
<dbReference type="RefSeq" id="WP_013282593.1">
    <property type="nucleotide sequence ID" value="NC_014389.1"/>
</dbReference>
<evidence type="ECO:0000313" key="2">
    <source>
        <dbReference type="Proteomes" id="UP000001299"/>
    </source>
</evidence>
<dbReference type="EMBL" id="CP001812">
    <property type="protein sequence ID" value="ADL35943.1"/>
    <property type="molecule type" value="Genomic_DNA"/>
</dbReference>
<sequence length="67" mass="7714">MNKIYNCSECDYCYSNETMGCNYLCVNMESEYFGELVDGLGIAEENKECVVVRGKNFDELILEDQFS</sequence>
<dbReference type="Proteomes" id="UP000001299">
    <property type="component" value="Plasmid pCY360"/>
</dbReference>